<keyword evidence="3" id="KW-0329">Glyoxylate bypass</keyword>
<dbReference type="NCBIfam" id="TIGR01346">
    <property type="entry name" value="isocit_lyase"/>
    <property type="match status" value="1"/>
</dbReference>
<dbReference type="PROSITE" id="PS00161">
    <property type="entry name" value="ISOCITRATE_LYASE"/>
    <property type="match status" value="1"/>
</dbReference>
<dbReference type="InterPro" id="IPR018523">
    <property type="entry name" value="Isocitrate_lyase_ph_CS"/>
</dbReference>
<dbReference type="GO" id="GO:0006097">
    <property type="term" value="P:glyoxylate cycle"/>
    <property type="evidence" value="ECO:0007669"/>
    <property type="project" value="UniProtKB-KW"/>
</dbReference>
<evidence type="ECO:0000256" key="1">
    <source>
        <dbReference type="ARBA" id="ARBA00004793"/>
    </source>
</evidence>
<dbReference type="AlphaFoldDB" id="A0A7S2QTU3"/>
<feature type="binding site" evidence="8">
    <location>
        <position position="514"/>
    </location>
    <ligand>
        <name>substrate</name>
    </ligand>
</feature>
<dbReference type="InterPro" id="IPR040442">
    <property type="entry name" value="Pyrv_kinase-like_dom_sf"/>
</dbReference>
<keyword evidence="4" id="KW-0816">Tricarboxylic acid cycle</keyword>
<organism evidence="11">
    <name type="scientific">Norrisiella sphaerica</name>
    <dbReference type="NCBI Taxonomy" id="552664"/>
    <lineage>
        <taxon>Eukaryota</taxon>
        <taxon>Sar</taxon>
        <taxon>Rhizaria</taxon>
        <taxon>Cercozoa</taxon>
        <taxon>Chlorarachniophyceae</taxon>
        <taxon>Norrisiella</taxon>
    </lineage>
</organism>
<dbReference type="Pfam" id="PF00463">
    <property type="entry name" value="ICL"/>
    <property type="match status" value="1"/>
</dbReference>
<sequence>MDSQIKAASDLLASLEKADKLSQENKNNSHASMPNSKMNINVKRLNRILHQFSSVYGTKASGSIEEEIMQDEVRKMEGFMCSERFKHTQRPYTAKDVCALRPTDACVYPGHHSSRKLWKLLTKLKKDKSFSFTFGALDPVQVTQMAKYLSTIYVSGWQCSSTASVTNEPGPDLADYPYNTVPNKVDQLRRAQEFHDRKQRECRSRMSRSERQASQKIDFLRPIIADGDTGHGGVTAVMRLTKLMIEAGAGGIHFEDQRAGTKKCGHMAGKVLVSMREQIRRLVAARLQADIMGAETIIVSRTDAQAATLLDSNIDCRDHPFILGATVKGVGSLEAYYEENSQNLGQRDLTSEWESRAQLSTFPDLVKKELEAKDKATSQEQFSAWWVRVQQKGGSLRVMREEAKKMFGITPFFDWDAPRVAEGYYRIKGGKEYCVARAIAFAPYCDMHWMETKKPKLHVAQFFAREVKKARPYAMLAYNLSPSFNWDASGMSDEDMRMYMKSLSKEGYVWQFITLAGFHLNSLATTEFARAYAKDNMYAYVQMIQREERSKRVETLTHQKWSGAEILDRLMKLASGGRSSTTAMQHGNTEAQFWQKASGK</sequence>
<keyword evidence="9" id="KW-0479">Metal-binding</keyword>
<dbReference type="GO" id="GO:0046872">
    <property type="term" value="F:metal ion binding"/>
    <property type="evidence" value="ECO:0007669"/>
    <property type="project" value="UniProtKB-KW"/>
</dbReference>
<evidence type="ECO:0000313" key="11">
    <source>
        <dbReference type="EMBL" id="CAD9651758.1"/>
    </source>
</evidence>
<evidence type="ECO:0000256" key="9">
    <source>
        <dbReference type="PIRSR" id="PIRSR001362-3"/>
    </source>
</evidence>
<feature type="binding site" evidence="9">
    <location>
        <position position="226"/>
    </location>
    <ligand>
        <name>Mg(2+)</name>
        <dbReference type="ChEBI" id="CHEBI:18420"/>
    </ligand>
</feature>
<dbReference type="PANTHER" id="PTHR21631:SF3">
    <property type="entry name" value="BIFUNCTIONAL GLYOXYLATE CYCLE PROTEIN"/>
    <property type="match status" value="1"/>
</dbReference>
<evidence type="ECO:0000256" key="3">
    <source>
        <dbReference type="ARBA" id="ARBA00022435"/>
    </source>
</evidence>
<accession>A0A7S2QTU3</accession>
<dbReference type="GO" id="GO:0006099">
    <property type="term" value="P:tricarboxylic acid cycle"/>
    <property type="evidence" value="ECO:0007669"/>
    <property type="project" value="UniProtKB-KW"/>
</dbReference>
<evidence type="ECO:0000256" key="7">
    <source>
        <dbReference type="PIRSR" id="PIRSR001362-1"/>
    </source>
</evidence>
<comment type="similarity">
    <text evidence="6">Belongs to the isocitrate lyase/PEP mutase superfamily. Isocitrate lyase family.</text>
</comment>
<dbReference type="PANTHER" id="PTHR21631">
    <property type="entry name" value="ISOCITRATE LYASE/MALATE SYNTHASE"/>
    <property type="match status" value="1"/>
</dbReference>
<dbReference type="CDD" id="cd00377">
    <property type="entry name" value="ICL_PEPM"/>
    <property type="match status" value="1"/>
</dbReference>
<dbReference type="InterPro" id="IPR006254">
    <property type="entry name" value="Isocitrate_lyase"/>
</dbReference>
<feature type="active site" description="Proton acceptor" evidence="7">
    <location>
        <position position="264"/>
    </location>
</feature>
<dbReference type="GO" id="GO:0004451">
    <property type="term" value="F:isocitrate lyase activity"/>
    <property type="evidence" value="ECO:0007669"/>
    <property type="project" value="InterPro"/>
</dbReference>
<dbReference type="InterPro" id="IPR039556">
    <property type="entry name" value="ICL/PEPM"/>
</dbReference>
<evidence type="ECO:0000256" key="5">
    <source>
        <dbReference type="ARBA" id="ARBA00023239"/>
    </source>
</evidence>
<dbReference type="PIRSF" id="PIRSF001362">
    <property type="entry name" value="Isocit_lyase"/>
    <property type="match status" value="1"/>
</dbReference>
<feature type="binding site" evidence="8">
    <location>
        <begin position="479"/>
        <end position="483"/>
    </location>
    <ligand>
        <name>substrate</name>
    </ligand>
</feature>
<feature type="binding site" evidence="8">
    <location>
        <begin position="155"/>
        <end position="157"/>
    </location>
    <ligand>
        <name>substrate</name>
    </ligand>
</feature>
<evidence type="ECO:0000256" key="8">
    <source>
        <dbReference type="PIRSR" id="PIRSR001362-2"/>
    </source>
</evidence>
<evidence type="ECO:0000256" key="2">
    <source>
        <dbReference type="ARBA" id="ARBA00012909"/>
    </source>
</evidence>
<keyword evidence="9" id="KW-0460">Magnesium</keyword>
<dbReference type="EMBL" id="HBHC01002123">
    <property type="protein sequence ID" value="CAD9651758.1"/>
    <property type="molecule type" value="Transcribed_RNA"/>
</dbReference>
<comment type="cofactor">
    <cofactor evidence="9">
        <name>Mg(2+)</name>
        <dbReference type="ChEBI" id="CHEBI:18420"/>
    </cofactor>
    <text evidence="9">Can also use Mn(2+) ion.</text>
</comment>
<name>A0A7S2QTU3_9EUKA</name>
<feature type="binding site" evidence="8">
    <location>
        <position position="301"/>
    </location>
    <ligand>
        <name>substrate</name>
    </ligand>
</feature>
<comment type="pathway">
    <text evidence="1">Carbohydrate metabolism; glyoxylate cycle; (S)-malate from isocitrate: step 1/2.</text>
</comment>
<evidence type="ECO:0000256" key="10">
    <source>
        <dbReference type="SAM" id="MobiDB-lite"/>
    </source>
</evidence>
<dbReference type="SUPFAM" id="SSF51621">
    <property type="entry name" value="Phosphoenolpyruvate/pyruvate domain"/>
    <property type="match status" value="1"/>
</dbReference>
<dbReference type="InterPro" id="IPR015813">
    <property type="entry name" value="Pyrv/PenolPyrv_kinase-like_dom"/>
</dbReference>
<dbReference type="Gene3D" id="3.20.20.60">
    <property type="entry name" value="Phosphoenolpyruvate-binding domains"/>
    <property type="match status" value="1"/>
</dbReference>
<proteinExistence type="inferred from homology"/>
<dbReference type="Gene3D" id="1.10.10.850">
    <property type="match status" value="1"/>
</dbReference>
<feature type="binding site" evidence="8">
    <location>
        <begin position="265"/>
        <end position="266"/>
    </location>
    <ligand>
        <name>substrate</name>
    </ligand>
</feature>
<keyword evidence="5 6" id="KW-0456">Lyase</keyword>
<evidence type="ECO:0000256" key="6">
    <source>
        <dbReference type="PIRNR" id="PIRNR001362"/>
    </source>
</evidence>
<reference evidence="11" key="1">
    <citation type="submission" date="2021-01" db="EMBL/GenBank/DDBJ databases">
        <authorList>
            <person name="Corre E."/>
            <person name="Pelletier E."/>
            <person name="Niang G."/>
            <person name="Scheremetjew M."/>
            <person name="Finn R."/>
            <person name="Kale V."/>
            <person name="Holt S."/>
            <person name="Cochrane G."/>
            <person name="Meng A."/>
            <person name="Brown T."/>
            <person name="Cohen L."/>
        </authorList>
    </citation>
    <scope>NUCLEOTIDE SEQUENCE</scope>
    <source>
        <strain evidence="11">BC52</strain>
    </source>
</reference>
<evidence type="ECO:0000256" key="4">
    <source>
        <dbReference type="ARBA" id="ARBA00022532"/>
    </source>
</evidence>
<feature type="compositionally biased region" description="Polar residues" evidence="10">
    <location>
        <begin position="578"/>
        <end position="592"/>
    </location>
</feature>
<gene>
    <name evidence="11" type="ORF">NSPH01132_LOCUS1278</name>
</gene>
<feature type="region of interest" description="Disordered" evidence="10">
    <location>
        <begin position="578"/>
        <end position="600"/>
    </location>
</feature>
<protein>
    <recommendedName>
        <fullName evidence="2 6">Isocitrate lyase</fullName>
    </recommendedName>
</protein>